<comment type="caution">
    <text evidence="2">The sequence shown here is derived from an EMBL/GenBank/DDBJ whole genome shotgun (WGS) entry which is preliminary data.</text>
</comment>
<gene>
    <name evidence="2" type="ORF">EVAR_78190_1</name>
</gene>
<feature type="chain" id="PRO_5020039841" evidence="1">
    <location>
        <begin position="28"/>
        <end position="97"/>
    </location>
</feature>
<keyword evidence="1" id="KW-0732">Signal</keyword>
<evidence type="ECO:0000313" key="2">
    <source>
        <dbReference type="EMBL" id="GBP31610.1"/>
    </source>
</evidence>
<dbReference type="AlphaFoldDB" id="A0A4C1UZD1"/>
<evidence type="ECO:0000313" key="3">
    <source>
        <dbReference type="Proteomes" id="UP000299102"/>
    </source>
</evidence>
<sequence length="97" mass="10571">MINRRAVSTACGISLAAIALVGVCTDGAPFNPFMMGVRLRFQALVKQVAAQVLSHHFLIHHYALAVKTLPPHLLKQDAIRHQAVEIANINQTSSFDV</sequence>
<reference evidence="2 3" key="1">
    <citation type="journal article" date="2019" name="Commun. Biol.">
        <title>The bagworm genome reveals a unique fibroin gene that provides high tensile strength.</title>
        <authorList>
            <person name="Kono N."/>
            <person name="Nakamura H."/>
            <person name="Ohtoshi R."/>
            <person name="Tomita M."/>
            <person name="Numata K."/>
            <person name="Arakawa K."/>
        </authorList>
    </citation>
    <scope>NUCLEOTIDE SEQUENCE [LARGE SCALE GENOMIC DNA]</scope>
</reference>
<protein>
    <submittedName>
        <fullName evidence="2">Uncharacterized protein</fullName>
    </submittedName>
</protein>
<accession>A0A4C1UZD1</accession>
<dbReference type="Proteomes" id="UP000299102">
    <property type="component" value="Unassembled WGS sequence"/>
</dbReference>
<dbReference type="EMBL" id="BGZK01000248">
    <property type="protein sequence ID" value="GBP31610.1"/>
    <property type="molecule type" value="Genomic_DNA"/>
</dbReference>
<organism evidence="2 3">
    <name type="scientific">Eumeta variegata</name>
    <name type="common">Bagworm moth</name>
    <name type="synonym">Eumeta japonica</name>
    <dbReference type="NCBI Taxonomy" id="151549"/>
    <lineage>
        <taxon>Eukaryota</taxon>
        <taxon>Metazoa</taxon>
        <taxon>Ecdysozoa</taxon>
        <taxon>Arthropoda</taxon>
        <taxon>Hexapoda</taxon>
        <taxon>Insecta</taxon>
        <taxon>Pterygota</taxon>
        <taxon>Neoptera</taxon>
        <taxon>Endopterygota</taxon>
        <taxon>Lepidoptera</taxon>
        <taxon>Glossata</taxon>
        <taxon>Ditrysia</taxon>
        <taxon>Tineoidea</taxon>
        <taxon>Psychidae</taxon>
        <taxon>Oiketicinae</taxon>
        <taxon>Eumeta</taxon>
    </lineage>
</organism>
<evidence type="ECO:0000256" key="1">
    <source>
        <dbReference type="SAM" id="SignalP"/>
    </source>
</evidence>
<keyword evidence="3" id="KW-1185">Reference proteome</keyword>
<feature type="signal peptide" evidence="1">
    <location>
        <begin position="1"/>
        <end position="27"/>
    </location>
</feature>
<name>A0A4C1UZD1_EUMVA</name>
<proteinExistence type="predicted"/>